<dbReference type="Proteomes" id="UP000236395">
    <property type="component" value="Unassembled WGS sequence"/>
</dbReference>
<dbReference type="InterPro" id="IPR014710">
    <property type="entry name" value="RmlC-like_jellyroll"/>
</dbReference>
<name>A0A2K4AKS2_9STAP</name>
<dbReference type="AlphaFoldDB" id="A0A2K4AKS2"/>
<comment type="caution">
    <text evidence="3">The sequence shown here is derived from an EMBL/GenBank/DDBJ whole genome shotgun (WGS) entry which is preliminary data.</text>
</comment>
<evidence type="ECO:0000313" key="2">
    <source>
        <dbReference type="EMBL" id="MBE2129808.1"/>
    </source>
</evidence>
<dbReference type="Pfam" id="PF06172">
    <property type="entry name" value="Cupin_5"/>
    <property type="match status" value="1"/>
</dbReference>
<dbReference type="CDD" id="cd06121">
    <property type="entry name" value="cupin_YML079wp"/>
    <property type="match status" value="1"/>
</dbReference>
<organism evidence="3 4">
    <name type="scientific">Staphylococcus schweitzeri</name>
    <dbReference type="NCBI Taxonomy" id="1654388"/>
    <lineage>
        <taxon>Bacteria</taxon>
        <taxon>Bacillati</taxon>
        <taxon>Bacillota</taxon>
        <taxon>Bacilli</taxon>
        <taxon>Bacillales</taxon>
        <taxon>Staphylococcaceae</taxon>
        <taxon>Staphylococcus</taxon>
    </lineage>
</organism>
<accession>A0A2K4AKS2</accession>
<dbReference type="EMBL" id="JADAMT010000021">
    <property type="protein sequence ID" value="MBE2129808.1"/>
    <property type="molecule type" value="Genomic_DNA"/>
</dbReference>
<evidence type="ECO:0000259" key="1">
    <source>
        <dbReference type="Pfam" id="PF06172"/>
    </source>
</evidence>
<dbReference type="InterPro" id="IPR011051">
    <property type="entry name" value="RmlC_Cupin_sf"/>
</dbReference>
<dbReference type="PANTHER" id="PTHR33387">
    <property type="entry name" value="RMLC-LIKE JELLY ROLL FOLD PROTEIN"/>
    <property type="match status" value="1"/>
</dbReference>
<proteinExistence type="predicted"/>
<dbReference type="Proteomes" id="UP000596960">
    <property type="component" value="Unassembled WGS sequence"/>
</dbReference>
<evidence type="ECO:0000313" key="4">
    <source>
        <dbReference type="Proteomes" id="UP000236395"/>
    </source>
</evidence>
<keyword evidence="5" id="KW-1185">Reference proteome</keyword>
<dbReference type="PANTHER" id="PTHR33387:SF3">
    <property type="entry name" value="DUF985 DOMAIN-CONTAINING PROTEIN"/>
    <property type="match status" value="1"/>
</dbReference>
<evidence type="ECO:0000313" key="3">
    <source>
        <dbReference type="EMBL" id="PNZ50597.1"/>
    </source>
</evidence>
<dbReference type="Gene3D" id="2.60.120.10">
    <property type="entry name" value="Jelly Rolls"/>
    <property type="match status" value="1"/>
</dbReference>
<protein>
    <submittedName>
        <fullName evidence="2 3">Cupin</fullName>
    </submittedName>
</protein>
<evidence type="ECO:0000313" key="5">
    <source>
        <dbReference type="Proteomes" id="UP000596960"/>
    </source>
</evidence>
<reference evidence="3 4" key="1">
    <citation type="submission" date="2017-08" db="EMBL/GenBank/DDBJ databases">
        <title>Draft genome sequences of 64 type strains of genus Staph aureus.</title>
        <authorList>
            <person name="Cole K."/>
            <person name="Golubchik T."/>
            <person name="Russell J."/>
            <person name="Foster D."/>
            <person name="Llewelyn M."/>
            <person name="Wilson D."/>
            <person name="Crook D."/>
            <person name="Paul J."/>
        </authorList>
    </citation>
    <scope>NUCLEOTIDE SEQUENCE [LARGE SCALE GENOMIC DNA]</scope>
    <source>
        <strain evidence="3 4">DSM 28300</strain>
    </source>
</reference>
<dbReference type="EMBL" id="PPQS01000013">
    <property type="protein sequence ID" value="PNZ50597.1"/>
    <property type="molecule type" value="Genomic_DNA"/>
</dbReference>
<sequence>MKTAQQWINELNLISHPEGGFYKETIREVTTNEQRAPFSSIYFLLTDDNISHFHRIDADEVWYYHAGSSLTIHMIDKKGQYKAVTLGADIENGDVLQYVVPKGTIFASSIESENTYSLVGCMCQPSFEFEHFELFTQSELLNQFPHLESVIEKYALKQI</sequence>
<feature type="domain" description="DUF985" evidence="1">
    <location>
        <begin position="5"/>
        <end position="134"/>
    </location>
</feature>
<reference evidence="2 5" key="2">
    <citation type="submission" date="2020-10" db="EMBL/GenBank/DDBJ databases">
        <title>Phenotypic and genomic profiling of Staphylococcus argenteus in Canada and the United States and recommendations for clinical result reporting.</title>
        <authorList>
            <person name="Eshaghi A."/>
            <person name="Bommersbach C."/>
            <person name="Zitterman S."/>
            <person name="Burnham C.-A.D."/>
            <person name="Patel R."/>
            <person name="Schuetz A.N."/>
            <person name="Patel S.N."/>
            <person name="Kus J.V."/>
        </authorList>
    </citation>
    <scope>NUCLEOTIDE SEQUENCE [LARGE SCALE GENOMIC DNA]</scope>
    <source>
        <strain evidence="2 5">DSM 28300</strain>
    </source>
</reference>
<dbReference type="InterPro" id="IPR039935">
    <property type="entry name" value="YML079W-like"/>
</dbReference>
<dbReference type="SUPFAM" id="SSF51182">
    <property type="entry name" value="RmlC-like cupins"/>
    <property type="match status" value="1"/>
</dbReference>
<dbReference type="GeneID" id="98345012"/>
<dbReference type="RefSeq" id="WP_047551614.1">
    <property type="nucleotide sequence ID" value="NZ_CBCSFW010000018.1"/>
</dbReference>
<dbReference type="InterPro" id="IPR009327">
    <property type="entry name" value="Cupin_DUF985"/>
</dbReference>
<gene>
    <name evidence="3" type="ORF">CD116_03095</name>
    <name evidence="2" type="ORF">ILQ21_12205</name>
</gene>